<dbReference type="Proteomes" id="UP000324222">
    <property type="component" value="Unassembled WGS sequence"/>
</dbReference>
<organism evidence="1 2">
    <name type="scientific">Portunus trituberculatus</name>
    <name type="common">Swimming crab</name>
    <name type="synonym">Neptunus trituberculatus</name>
    <dbReference type="NCBI Taxonomy" id="210409"/>
    <lineage>
        <taxon>Eukaryota</taxon>
        <taxon>Metazoa</taxon>
        <taxon>Ecdysozoa</taxon>
        <taxon>Arthropoda</taxon>
        <taxon>Crustacea</taxon>
        <taxon>Multicrustacea</taxon>
        <taxon>Malacostraca</taxon>
        <taxon>Eumalacostraca</taxon>
        <taxon>Eucarida</taxon>
        <taxon>Decapoda</taxon>
        <taxon>Pleocyemata</taxon>
        <taxon>Brachyura</taxon>
        <taxon>Eubrachyura</taxon>
        <taxon>Portunoidea</taxon>
        <taxon>Portunidae</taxon>
        <taxon>Portuninae</taxon>
        <taxon>Portunus</taxon>
    </lineage>
</organism>
<evidence type="ECO:0000313" key="2">
    <source>
        <dbReference type="Proteomes" id="UP000324222"/>
    </source>
</evidence>
<gene>
    <name evidence="1" type="ORF">E2C01_006460</name>
</gene>
<evidence type="ECO:0000313" key="1">
    <source>
        <dbReference type="EMBL" id="MPC13716.1"/>
    </source>
</evidence>
<reference evidence="1 2" key="1">
    <citation type="submission" date="2019-05" db="EMBL/GenBank/DDBJ databases">
        <title>Another draft genome of Portunus trituberculatus and its Hox gene families provides insights of decapod evolution.</title>
        <authorList>
            <person name="Jeong J.-H."/>
            <person name="Song I."/>
            <person name="Kim S."/>
            <person name="Choi T."/>
            <person name="Kim D."/>
            <person name="Ryu S."/>
            <person name="Kim W."/>
        </authorList>
    </citation>
    <scope>NUCLEOTIDE SEQUENCE [LARGE SCALE GENOMIC DNA]</scope>
    <source>
        <tissue evidence="1">Muscle</tissue>
    </source>
</reference>
<accession>A0A5B7CZL5</accession>
<sequence>MQAFYFLLTLPVRHKKSNHSFSIVTGVRHLGGYLFVYIHFPLRRQLVDA</sequence>
<dbReference type="EMBL" id="VSRR010000301">
    <property type="protein sequence ID" value="MPC13716.1"/>
    <property type="molecule type" value="Genomic_DNA"/>
</dbReference>
<name>A0A5B7CZL5_PORTR</name>
<comment type="caution">
    <text evidence="1">The sequence shown here is derived from an EMBL/GenBank/DDBJ whole genome shotgun (WGS) entry which is preliminary data.</text>
</comment>
<proteinExistence type="predicted"/>
<protein>
    <submittedName>
        <fullName evidence="1">Uncharacterized protein</fullName>
    </submittedName>
</protein>
<keyword evidence="2" id="KW-1185">Reference proteome</keyword>
<dbReference type="AlphaFoldDB" id="A0A5B7CZL5"/>